<dbReference type="AlphaFoldDB" id="A0A318J1V2"/>
<proteinExistence type="predicted"/>
<keyword evidence="3" id="KW-1185">Reference proteome</keyword>
<organism evidence="2 3">
    <name type="scientific">Undibacterium pigrum</name>
    <dbReference type="NCBI Taxonomy" id="401470"/>
    <lineage>
        <taxon>Bacteria</taxon>
        <taxon>Pseudomonadati</taxon>
        <taxon>Pseudomonadota</taxon>
        <taxon>Betaproteobacteria</taxon>
        <taxon>Burkholderiales</taxon>
        <taxon>Oxalobacteraceae</taxon>
        <taxon>Undibacterium</taxon>
    </lineage>
</organism>
<gene>
    <name evidence="2" type="ORF">DFR42_107246</name>
</gene>
<dbReference type="EMBL" id="QJKB01000007">
    <property type="protein sequence ID" value="PXX41595.1"/>
    <property type="molecule type" value="Genomic_DNA"/>
</dbReference>
<accession>A0A318J1V2</accession>
<sequence length="288" mass="31373">MSDPHAITTPPTLNTALPDNQVAIQGLQHALQAIQDEITRQGSLQEQYQQHKRQLLESQVARLLPVFSGAVLDALVLACPGFVDDVVRAAFRDNRKILGLFARPGAAIALTSLQVRLAFFLDQQKGPEIRSADLQIANASDARQKLEKLHYETQTALQTLASYQASGQSLPADVQAYVRQLAERARQIVEQPQQPGSTHQDNSNTSQQHGYDHGAYPWLYYSHDIGQNFSHVPAAAVATGAVTATAVTQHRQADDHAAPAYCPPDMGNQSDTRDALACRTDDSLGAYS</sequence>
<dbReference type="RefSeq" id="WP_146218915.1">
    <property type="nucleotide sequence ID" value="NZ_QJKB01000007.1"/>
</dbReference>
<dbReference type="Proteomes" id="UP000247792">
    <property type="component" value="Unassembled WGS sequence"/>
</dbReference>
<protein>
    <submittedName>
        <fullName evidence="2">Uncharacterized protein</fullName>
    </submittedName>
</protein>
<feature type="region of interest" description="Disordered" evidence="1">
    <location>
        <begin position="190"/>
        <end position="209"/>
    </location>
</feature>
<evidence type="ECO:0000313" key="2">
    <source>
        <dbReference type="EMBL" id="PXX41595.1"/>
    </source>
</evidence>
<dbReference type="OrthoDB" id="9961199at2"/>
<comment type="caution">
    <text evidence="2">The sequence shown here is derived from an EMBL/GenBank/DDBJ whole genome shotgun (WGS) entry which is preliminary data.</text>
</comment>
<name>A0A318J1V2_9BURK</name>
<reference evidence="2 3" key="1">
    <citation type="submission" date="2018-05" db="EMBL/GenBank/DDBJ databases">
        <title>Genomic Encyclopedia of Type Strains, Phase IV (KMG-IV): sequencing the most valuable type-strain genomes for metagenomic binning, comparative biology and taxonomic classification.</title>
        <authorList>
            <person name="Goeker M."/>
        </authorList>
    </citation>
    <scope>NUCLEOTIDE SEQUENCE [LARGE SCALE GENOMIC DNA]</scope>
    <source>
        <strain evidence="2 3">DSM 19792</strain>
    </source>
</reference>
<evidence type="ECO:0000313" key="3">
    <source>
        <dbReference type="Proteomes" id="UP000247792"/>
    </source>
</evidence>
<feature type="region of interest" description="Disordered" evidence="1">
    <location>
        <begin position="256"/>
        <end position="275"/>
    </location>
</feature>
<evidence type="ECO:0000256" key="1">
    <source>
        <dbReference type="SAM" id="MobiDB-lite"/>
    </source>
</evidence>